<comment type="cofactor">
    <cofactor evidence="2">
        <name>Mg(2+)</name>
        <dbReference type="ChEBI" id="CHEBI:18420"/>
    </cofactor>
</comment>
<evidence type="ECO:0000256" key="5">
    <source>
        <dbReference type="ARBA" id="ARBA00022842"/>
    </source>
</evidence>
<dbReference type="InterPro" id="IPR015797">
    <property type="entry name" value="NUDIX_hydrolase-like_dom_sf"/>
</dbReference>
<dbReference type="FunFam" id="3.90.79.10:FF:000036">
    <property type="entry name" value="Nudix hydrolase 11"/>
    <property type="match status" value="2"/>
</dbReference>
<reference evidence="9 10" key="1">
    <citation type="submission" date="2018-10" db="EMBL/GenBank/DDBJ databases">
        <title>A high-quality apple genome assembly.</title>
        <authorList>
            <person name="Hu J."/>
        </authorList>
    </citation>
    <scope>NUCLEOTIDE SEQUENCE [LARGE SCALE GENOMIC DNA]</scope>
    <source>
        <strain evidence="10">cv. HFTH1</strain>
        <tissue evidence="9">Young leaf</tissue>
    </source>
</reference>
<dbReference type="EMBL" id="RDQH01000336">
    <property type="protein sequence ID" value="RXH86250.1"/>
    <property type="molecule type" value="Genomic_DNA"/>
</dbReference>
<dbReference type="GO" id="GO:0005737">
    <property type="term" value="C:cytoplasm"/>
    <property type="evidence" value="ECO:0007669"/>
    <property type="project" value="UniProtKB-ARBA"/>
</dbReference>
<dbReference type="GO" id="GO:0015937">
    <property type="term" value="P:coenzyme A biosynthetic process"/>
    <property type="evidence" value="ECO:0007669"/>
    <property type="project" value="UniProtKB-ARBA"/>
</dbReference>
<comment type="cofactor">
    <cofactor evidence="1">
        <name>Mn(2+)</name>
        <dbReference type="ChEBI" id="CHEBI:29035"/>
    </cofactor>
</comment>
<dbReference type="PROSITE" id="PS51462">
    <property type="entry name" value="NUDIX"/>
    <property type="match status" value="2"/>
</dbReference>
<evidence type="ECO:0000256" key="6">
    <source>
        <dbReference type="ARBA" id="ARBA00023211"/>
    </source>
</evidence>
<dbReference type="InterPro" id="IPR045121">
    <property type="entry name" value="CoAse"/>
</dbReference>
<evidence type="ECO:0000256" key="7">
    <source>
        <dbReference type="SAM" id="MobiDB-lite"/>
    </source>
</evidence>
<evidence type="ECO:0000259" key="8">
    <source>
        <dbReference type="PROSITE" id="PS51462"/>
    </source>
</evidence>
<dbReference type="InterPro" id="IPR000086">
    <property type="entry name" value="NUDIX_hydrolase_dom"/>
</dbReference>
<name>A0A498ISL3_MALDO</name>
<dbReference type="GO" id="GO:0008893">
    <property type="term" value="F:guanosine-3',5'-bis(diphosphate) 3'-diphosphatase activity"/>
    <property type="evidence" value="ECO:0007669"/>
    <property type="project" value="UniProtKB-ARBA"/>
</dbReference>
<feature type="domain" description="Nudix hydrolase" evidence="8">
    <location>
        <begin position="321"/>
        <end position="477"/>
    </location>
</feature>
<evidence type="ECO:0000256" key="1">
    <source>
        <dbReference type="ARBA" id="ARBA00001936"/>
    </source>
</evidence>
<dbReference type="SUPFAM" id="SSF55811">
    <property type="entry name" value="Nudix"/>
    <property type="match status" value="2"/>
</dbReference>
<dbReference type="GO" id="GO:0046872">
    <property type="term" value="F:metal ion binding"/>
    <property type="evidence" value="ECO:0007669"/>
    <property type="project" value="UniProtKB-KW"/>
</dbReference>
<dbReference type="PANTHER" id="PTHR12992:SF24">
    <property type="entry name" value="PEROXISOMAL COENZYME A DIPHOSPHATASE NUDT7"/>
    <property type="match status" value="1"/>
</dbReference>
<dbReference type="GO" id="GO:0006637">
    <property type="term" value="P:acyl-CoA metabolic process"/>
    <property type="evidence" value="ECO:0007669"/>
    <property type="project" value="UniProtKB-ARBA"/>
</dbReference>
<organism evidence="9 10">
    <name type="scientific">Malus domestica</name>
    <name type="common">Apple</name>
    <name type="synonym">Pyrus malus</name>
    <dbReference type="NCBI Taxonomy" id="3750"/>
    <lineage>
        <taxon>Eukaryota</taxon>
        <taxon>Viridiplantae</taxon>
        <taxon>Streptophyta</taxon>
        <taxon>Embryophyta</taxon>
        <taxon>Tracheophyta</taxon>
        <taxon>Spermatophyta</taxon>
        <taxon>Magnoliopsida</taxon>
        <taxon>eudicotyledons</taxon>
        <taxon>Gunneridae</taxon>
        <taxon>Pentapetalae</taxon>
        <taxon>rosids</taxon>
        <taxon>fabids</taxon>
        <taxon>Rosales</taxon>
        <taxon>Rosaceae</taxon>
        <taxon>Amygdaloideae</taxon>
        <taxon>Maleae</taxon>
        <taxon>Malus</taxon>
    </lineage>
</organism>
<feature type="domain" description="Nudix hydrolase" evidence="8">
    <location>
        <begin position="83"/>
        <end position="221"/>
    </location>
</feature>
<keyword evidence="4" id="KW-0378">Hydrolase</keyword>
<accession>A0A498ISL3</accession>
<dbReference type="PANTHER" id="PTHR12992">
    <property type="entry name" value="NUDIX HYDROLASE"/>
    <property type="match status" value="1"/>
</dbReference>
<keyword evidence="3" id="KW-0479">Metal-binding</keyword>
<protein>
    <recommendedName>
        <fullName evidence="8">Nudix hydrolase domain-containing protein</fullName>
    </recommendedName>
</protein>
<keyword evidence="10" id="KW-1185">Reference proteome</keyword>
<dbReference type="CDD" id="cd03426">
    <property type="entry name" value="NUDIX_CoAse_Nudt7"/>
    <property type="match status" value="2"/>
</dbReference>
<sequence length="514" mass="56845">MISILGRLLPPPPLLMELPNACGGSQRLIALAQQLRLYKPPPFPSDDDIEEQRIEETAGKVVSQVGFAESDTPVARDPEKFRPKRAAVLICLFEGDAGDLRVILTKRSSGLSTHSGEVSLPGGKTEEGDKDDGDTATREAKEEIGLDPKLVNVVTVLEPFLSKHLLRVVPVIGILNEKEAFKPNPNPAEVEAVFDAPLEMFLKDENRTSKEREWMGDKFLIHFFDYETKNKKYMIWGLTAGILIRAASVVYKRPPNFVEQNPRFKVPRVVDRNTTIPKKALNKIMSSVELRLQTLAQSFRLEQSVKSPPPPTGSATSASTSKRAAILVCLFKGDDGELRVILTKRSSSLSSNPGDVALPGGKRDEADADDVDTALREAKEEIGLDPSLVNVVTVLDHIVNKRGMTVVPVIGLLSDIKAFSPAPNAAEVEAIFDAPLEMFLKDEKRREEEREWMGDKYLLHYFDFEADDGKEYVIWALTAGVLIKAASTVYERPPAFLEQRPKFWVSGGASTTMP</sequence>
<keyword evidence="6" id="KW-0464">Manganese</keyword>
<evidence type="ECO:0000256" key="2">
    <source>
        <dbReference type="ARBA" id="ARBA00001946"/>
    </source>
</evidence>
<evidence type="ECO:0000256" key="3">
    <source>
        <dbReference type="ARBA" id="ARBA00022723"/>
    </source>
</evidence>
<feature type="region of interest" description="Disordered" evidence="7">
    <location>
        <begin position="111"/>
        <end position="139"/>
    </location>
</feature>
<dbReference type="Gene3D" id="3.90.79.10">
    <property type="entry name" value="Nucleoside Triphosphate Pyrophosphohydrolase"/>
    <property type="match status" value="2"/>
</dbReference>
<dbReference type="GO" id="GO:0010945">
    <property type="term" value="F:coenzyme A diphosphatase activity"/>
    <property type="evidence" value="ECO:0007669"/>
    <property type="project" value="InterPro"/>
</dbReference>
<evidence type="ECO:0000256" key="4">
    <source>
        <dbReference type="ARBA" id="ARBA00022801"/>
    </source>
</evidence>
<evidence type="ECO:0000313" key="10">
    <source>
        <dbReference type="Proteomes" id="UP000290289"/>
    </source>
</evidence>
<comment type="caution">
    <text evidence="9">The sequence shown here is derived from an EMBL/GenBank/DDBJ whole genome shotgun (WGS) entry which is preliminary data.</text>
</comment>
<dbReference type="Pfam" id="PF00293">
    <property type="entry name" value="NUDIX"/>
    <property type="match status" value="2"/>
</dbReference>
<dbReference type="Proteomes" id="UP000290289">
    <property type="component" value="Chromosome 10"/>
</dbReference>
<feature type="region of interest" description="Disordered" evidence="7">
    <location>
        <begin position="347"/>
        <end position="368"/>
    </location>
</feature>
<dbReference type="STRING" id="3750.A0A498ISL3"/>
<evidence type="ECO:0000313" key="9">
    <source>
        <dbReference type="EMBL" id="RXH86250.1"/>
    </source>
</evidence>
<gene>
    <name evidence="9" type="ORF">DVH24_017303</name>
</gene>
<proteinExistence type="predicted"/>
<keyword evidence="5" id="KW-0460">Magnesium</keyword>
<dbReference type="AlphaFoldDB" id="A0A498ISL3"/>
<dbReference type="GO" id="GO:0015938">
    <property type="term" value="P:coenzyme A catabolic process"/>
    <property type="evidence" value="ECO:0007669"/>
    <property type="project" value="TreeGrafter"/>
</dbReference>